<keyword evidence="2" id="KW-1185">Reference proteome</keyword>
<gene>
    <name evidence="1" type="ORF">SMTD_LOCUS12728</name>
</gene>
<reference evidence="1 2" key="1">
    <citation type="submission" date="2018-11" db="EMBL/GenBank/DDBJ databases">
        <authorList>
            <consortium name="Pathogen Informatics"/>
        </authorList>
    </citation>
    <scope>NUCLEOTIDE SEQUENCE [LARGE SCALE GENOMIC DNA]</scope>
    <source>
        <strain>Denwood</strain>
        <strain evidence="2">Zambia</strain>
    </source>
</reference>
<evidence type="ECO:0000313" key="2">
    <source>
        <dbReference type="Proteomes" id="UP000269396"/>
    </source>
</evidence>
<dbReference type="AlphaFoldDB" id="A0A3P8ECC6"/>
<sequence>MNNDRSIVWLKFHHKIGILSLFPFEISIASFNFNADIYLSIFFFRLSSTDSFDEFNCCMVIVSDQNISLLNKTPN</sequence>
<protein>
    <submittedName>
        <fullName evidence="1">Uncharacterized protein</fullName>
    </submittedName>
</protein>
<proteinExistence type="predicted"/>
<dbReference type="EMBL" id="UZAL01032744">
    <property type="protein sequence ID" value="VDP61692.1"/>
    <property type="molecule type" value="Genomic_DNA"/>
</dbReference>
<dbReference type="Proteomes" id="UP000269396">
    <property type="component" value="Unassembled WGS sequence"/>
</dbReference>
<name>A0A3P8ECC6_9TREM</name>
<organism evidence="1 2">
    <name type="scientific">Schistosoma mattheei</name>
    <dbReference type="NCBI Taxonomy" id="31246"/>
    <lineage>
        <taxon>Eukaryota</taxon>
        <taxon>Metazoa</taxon>
        <taxon>Spiralia</taxon>
        <taxon>Lophotrochozoa</taxon>
        <taxon>Platyhelminthes</taxon>
        <taxon>Trematoda</taxon>
        <taxon>Digenea</taxon>
        <taxon>Strigeidida</taxon>
        <taxon>Schistosomatoidea</taxon>
        <taxon>Schistosomatidae</taxon>
        <taxon>Schistosoma</taxon>
    </lineage>
</organism>
<accession>A0A3P8ECC6</accession>
<evidence type="ECO:0000313" key="1">
    <source>
        <dbReference type="EMBL" id="VDP61692.1"/>
    </source>
</evidence>